<keyword evidence="1" id="KW-0472">Membrane</keyword>
<dbReference type="AlphaFoldDB" id="A0A549T4Z0"/>
<organism evidence="2 3">
    <name type="scientific">Rhizobium straminoryzae</name>
    <dbReference type="NCBI Taxonomy" id="1387186"/>
    <lineage>
        <taxon>Bacteria</taxon>
        <taxon>Pseudomonadati</taxon>
        <taxon>Pseudomonadota</taxon>
        <taxon>Alphaproteobacteria</taxon>
        <taxon>Hyphomicrobiales</taxon>
        <taxon>Rhizobiaceae</taxon>
        <taxon>Rhizobium/Agrobacterium group</taxon>
        <taxon>Rhizobium</taxon>
    </lineage>
</organism>
<evidence type="ECO:0000256" key="1">
    <source>
        <dbReference type="SAM" id="Phobius"/>
    </source>
</evidence>
<sequence length="266" mass="29182">MRETLSLLLYLVRLRVRTRLEFRASLVIAWVAQAFGYAGVFTQIWLILTRFENIGGWTWPQMALLLGFHTLGYALGACFTLVQLRRMEEIVLGGEFDTLLVRPLNPWAYLVFSGFNIEYGGHIALGAGLIAWALPQLPIVWTPATLALFVGGLISAALITASMITIIGACAMVLGRARYLFGIYFDFWELSRYPASIFAVPFQIALLSVIPLGYMAYVPVSVLLGRPVPYLASAAELAALAAGPLSVVVAAAFWRFCLHRYQGGGG</sequence>
<protein>
    <submittedName>
        <fullName evidence="2">ABC transporter permease</fullName>
    </submittedName>
</protein>
<proteinExistence type="predicted"/>
<dbReference type="EMBL" id="VJMG01000047">
    <property type="protein sequence ID" value="TRL36949.1"/>
    <property type="molecule type" value="Genomic_DNA"/>
</dbReference>
<accession>A0A549T4Z0</accession>
<feature type="transmembrane region" description="Helical" evidence="1">
    <location>
        <begin position="195"/>
        <end position="217"/>
    </location>
</feature>
<reference evidence="2 3" key="1">
    <citation type="submission" date="2019-07" db="EMBL/GenBank/DDBJ databases">
        <title>Ln-dependent methylotrophs.</title>
        <authorList>
            <person name="Tani A."/>
        </authorList>
    </citation>
    <scope>NUCLEOTIDE SEQUENCE [LARGE SCALE GENOMIC DNA]</scope>
    <source>
        <strain evidence="2 3">SM12</strain>
    </source>
</reference>
<feature type="transmembrane region" description="Helical" evidence="1">
    <location>
        <begin position="107"/>
        <end position="134"/>
    </location>
</feature>
<evidence type="ECO:0000313" key="3">
    <source>
        <dbReference type="Proteomes" id="UP000316801"/>
    </source>
</evidence>
<dbReference type="PANTHER" id="PTHR36833:SF1">
    <property type="entry name" value="INTEGRAL MEMBRANE TRANSPORT PROTEIN"/>
    <property type="match status" value="1"/>
</dbReference>
<feature type="transmembrane region" description="Helical" evidence="1">
    <location>
        <begin position="20"/>
        <end position="47"/>
    </location>
</feature>
<feature type="transmembrane region" description="Helical" evidence="1">
    <location>
        <begin position="59"/>
        <end position="82"/>
    </location>
</feature>
<feature type="transmembrane region" description="Helical" evidence="1">
    <location>
        <begin position="237"/>
        <end position="258"/>
    </location>
</feature>
<name>A0A549T4Z0_9HYPH</name>
<keyword evidence="3" id="KW-1185">Reference proteome</keyword>
<evidence type="ECO:0000313" key="2">
    <source>
        <dbReference type="EMBL" id="TRL36949.1"/>
    </source>
</evidence>
<keyword evidence="1" id="KW-0812">Transmembrane</keyword>
<comment type="caution">
    <text evidence="2">The sequence shown here is derived from an EMBL/GenBank/DDBJ whole genome shotgun (WGS) entry which is preliminary data.</text>
</comment>
<feature type="transmembrane region" description="Helical" evidence="1">
    <location>
        <begin position="146"/>
        <end position="174"/>
    </location>
</feature>
<dbReference type="Pfam" id="PF06182">
    <property type="entry name" value="ABC2_membrane_6"/>
    <property type="match status" value="1"/>
</dbReference>
<keyword evidence="1" id="KW-1133">Transmembrane helix</keyword>
<gene>
    <name evidence="2" type="ORF">FNA46_15935</name>
</gene>
<dbReference type="InterPro" id="IPR010390">
    <property type="entry name" value="ABC-2_transporter-like"/>
</dbReference>
<dbReference type="RefSeq" id="WP_143126199.1">
    <property type="nucleotide sequence ID" value="NZ_VJMG01000047.1"/>
</dbReference>
<dbReference type="Proteomes" id="UP000316801">
    <property type="component" value="Unassembled WGS sequence"/>
</dbReference>
<dbReference type="PANTHER" id="PTHR36833">
    <property type="entry name" value="SLR0610 PROTEIN-RELATED"/>
    <property type="match status" value="1"/>
</dbReference>